<sequence length="225" mass="25214">MKRDFPGRFVMKKYVSIIIVFVFMLTLMACGRKEIPEVTEIDAMETTETGTMETVSGTEEESIPAEASLQETEKEEIPFLTSAPKLYLSDALSSTMNRIELQSGNYSWNYLDKGETTSMVACGLHPLDKGAGGEEKVKLPDYNGIDFVSYLVSSEASPDSLLVSEWDAADEGNVEAKPNYEKVYEEAFFIEVKPDKIYEITAVWKDEKLEERGFSGEASYVLKTE</sequence>
<dbReference type="Proteomes" id="UP000094869">
    <property type="component" value="Unassembled WGS sequence"/>
</dbReference>
<protein>
    <submittedName>
        <fullName evidence="1">Uncharacterized protein</fullName>
    </submittedName>
</protein>
<evidence type="ECO:0000313" key="3">
    <source>
        <dbReference type="Proteomes" id="UP000094271"/>
    </source>
</evidence>
<comment type="caution">
    <text evidence="1">The sequence shown here is derived from an EMBL/GenBank/DDBJ whole genome shotgun (WGS) entry which is preliminary data.</text>
</comment>
<proteinExistence type="predicted"/>
<organism evidence="1 3">
    <name type="scientific">Eisenbergiella tayi</name>
    <dbReference type="NCBI Taxonomy" id="1432052"/>
    <lineage>
        <taxon>Bacteria</taxon>
        <taxon>Bacillati</taxon>
        <taxon>Bacillota</taxon>
        <taxon>Clostridia</taxon>
        <taxon>Lachnospirales</taxon>
        <taxon>Lachnospiraceae</taxon>
        <taxon>Eisenbergiella</taxon>
    </lineage>
</organism>
<dbReference type="AlphaFoldDB" id="A0A1E3UP34"/>
<keyword evidence="4" id="KW-1185">Reference proteome</keyword>
<reference evidence="2 4" key="1">
    <citation type="submission" date="2016-08" db="EMBL/GenBank/DDBJ databases">
        <title>Characterization of Isolates of Eisenbergiella tayi Derived from Blood Cultures, Using Whole Genome Sequencing.</title>
        <authorList>
            <person name="Bernier A.-M."/>
            <person name="Burdz T."/>
            <person name="Wiebe D."/>
            <person name="Bernard K."/>
        </authorList>
    </citation>
    <scope>NUCLEOTIDE SEQUENCE [LARGE SCALE GENOMIC DNA]</scope>
    <source>
        <strain evidence="2 4">NML120146</strain>
    </source>
</reference>
<dbReference type="Proteomes" id="UP000094271">
    <property type="component" value="Unassembled WGS sequence"/>
</dbReference>
<evidence type="ECO:0000313" key="4">
    <source>
        <dbReference type="Proteomes" id="UP000094869"/>
    </source>
</evidence>
<accession>A0A1E3UP34</accession>
<dbReference type="EMBL" id="MEHD01000013">
    <property type="protein sequence ID" value="ODR59968.1"/>
    <property type="molecule type" value="Genomic_DNA"/>
</dbReference>
<evidence type="ECO:0000313" key="1">
    <source>
        <dbReference type="EMBL" id="ODR55752.1"/>
    </source>
</evidence>
<evidence type="ECO:0000313" key="2">
    <source>
        <dbReference type="EMBL" id="ODR59968.1"/>
    </source>
</evidence>
<dbReference type="PROSITE" id="PS51257">
    <property type="entry name" value="PROKAR_LIPOPROTEIN"/>
    <property type="match status" value="1"/>
</dbReference>
<name>A0A1E3UP34_9FIRM</name>
<dbReference type="EMBL" id="MEHA01000001">
    <property type="protein sequence ID" value="ODR55752.1"/>
    <property type="molecule type" value="Genomic_DNA"/>
</dbReference>
<gene>
    <name evidence="1" type="ORF">BEI59_00885</name>
    <name evidence="2" type="ORF">BEI63_05435</name>
</gene>
<reference evidence="1 3" key="2">
    <citation type="submission" date="2016-08" db="EMBL/GenBank/DDBJ databases">
        <authorList>
            <person name="Seilhamer J.J."/>
        </authorList>
    </citation>
    <scope>NUCLEOTIDE SEQUENCE [LARGE SCALE GENOMIC DNA]</scope>
    <source>
        <strain evidence="1 3">NML150140-1</strain>
    </source>
</reference>